<reference evidence="3" key="1">
    <citation type="journal article" date="2019" name="Int. J. Syst. Evol. Microbiol.">
        <title>The Global Catalogue of Microorganisms (GCM) 10K type strain sequencing project: providing services to taxonomists for standard genome sequencing and annotation.</title>
        <authorList>
            <consortium name="The Broad Institute Genomics Platform"/>
            <consortium name="The Broad Institute Genome Sequencing Center for Infectious Disease"/>
            <person name="Wu L."/>
            <person name="Ma J."/>
        </authorList>
    </citation>
    <scope>NUCLEOTIDE SEQUENCE [LARGE SCALE GENOMIC DNA]</scope>
    <source>
        <strain evidence="3">CGMCC 4.7683</strain>
    </source>
</reference>
<evidence type="ECO:0000313" key="3">
    <source>
        <dbReference type="Proteomes" id="UP000635387"/>
    </source>
</evidence>
<dbReference type="EMBL" id="BNAY01000005">
    <property type="protein sequence ID" value="GHH23040.1"/>
    <property type="molecule type" value="Genomic_DNA"/>
</dbReference>
<comment type="caution">
    <text evidence="2">The sequence shown here is derived from an EMBL/GenBank/DDBJ whole genome shotgun (WGS) entry which is preliminary data.</text>
</comment>
<feature type="region of interest" description="Disordered" evidence="1">
    <location>
        <begin position="1"/>
        <end position="64"/>
    </location>
</feature>
<organism evidence="2 3">
    <name type="scientific">Amycolatopsis oliviviridis</name>
    <dbReference type="NCBI Taxonomy" id="1471590"/>
    <lineage>
        <taxon>Bacteria</taxon>
        <taxon>Bacillati</taxon>
        <taxon>Actinomycetota</taxon>
        <taxon>Actinomycetes</taxon>
        <taxon>Pseudonocardiales</taxon>
        <taxon>Pseudonocardiaceae</taxon>
        <taxon>Amycolatopsis</taxon>
    </lineage>
</organism>
<keyword evidence="3" id="KW-1185">Reference proteome</keyword>
<accession>A0ABQ3LSN1</accession>
<evidence type="ECO:0000256" key="1">
    <source>
        <dbReference type="SAM" id="MobiDB-lite"/>
    </source>
</evidence>
<evidence type="ECO:0000313" key="2">
    <source>
        <dbReference type="EMBL" id="GHH23040.1"/>
    </source>
</evidence>
<gene>
    <name evidence="2" type="ORF">GCM10017790_45560</name>
</gene>
<dbReference type="Proteomes" id="UP000635387">
    <property type="component" value="Unassembled WGS sequence"/>
</dbReference>
<name>A0ABQ3LSN1_9PSEU</name>
<protein>
    <submittedName>
        <fullName evidence="2">Uncharacterized protein</fullName>
    </submittedName>
</protein>
<proteinExistence type="predicted"/>
<sequence length="64" mass="6757">MLPGEERGQAATSVNGEPEINAPRDVALDTLRVMTVSDGRVSRPGTHDPRPADRSPSTEAVDCA</sequence>